<sequence>MSDYIIGIDAGTTGIRIFCFNRSGNV</sequence>
<evidence type="ECO:0000313" key="2">
    <source>
        <dbReference type="Proteomes" id="UP000644282"/>
    </source>
</evidence>
<dbReference type="SUPFAM" id="SSF53067">
    <property type="entry name" value="Actin-like ATPase domain"/>
    <property type="match status" value="1"/>
</dbReference>
<dbReference type="InterPro" id="IPR043129">
    <property type="entry name" value="ATPase_NBD"/>
</dbReference>
<dbReference type="Proteomes" id="UP000644282">
    <property type="component" value="Unassembled WGS sequence"/>
</dbReference>
<name>A0AA40WFJ6_LEPIR</name>
<reference evidence="1" key="1">
    <citation type="submission" date="2020-10" db="EMBL/GenBank/DDBJ databases">
        <title>New Zealand Leptospira genomics.</title>
        <authorList>
            <person name="Wilkinson D.A."/>
            <person name="Nisa S."/>
            <person name="Moinet M."/>
            <person name="Benschop J."/>
        </authorList>
    </citation>
    <scope>NUCLEOTIDE SEQUENCE</scope>
    <source>
        <strain evidence="1">ESR8</strain>
    </source>
</reference>
<dbReference type="GO" id="GO:0016301">
    <property type="term" value="F:kinase activity"/>
    <property type="evidence" value="ECO:0007669"/>
    <property type="project" value="UniProtKB-KW"/>
</dbReference>
<proteinExistence type="predicted"/>
<dbReference type="EMBL" id="JADDXF010000684">
    <property type="protein sequence ID" value="MBE8432465.1"/>
    <property type="molecule type" value="Genomic_DNA"/>
</dbReference>
<keyword evidence="1" id="KW-0418">Kinase</keyword>
<organism evidence="1 2">
    <name type="scientific">Leptospira interrogans serovar Pomona</name>
    <dbReference type="NCBI Taxonomy" id="44276"/>
    <lineage>
        <taxon>Bacteria</taxon>
        <taxon>Pseudomonadati</taxon>
        <taxon>Spirochaetota</taxon>
        <taxon>Spirochaetia</taxon>
        <taxon>Leptospirales</taxon>
        <taxon>Leptospiraceae</taxon>
        <taxon>Leptospira</taxon>
    </lineage>
</organism>
<dbReference type="AlphaFoldDB" id="A0AA40WFJ6"/>
<gene>
    <name evidence="1" type="ORF">IQB77_22505</name>
</gene>
<evidence type="ECO:0000313" key="1">
    <source>
        <dbReference type="EMBL" id="MBE8432465.1"/>
    </source>
</evidence>
<keyword evidence="1" id="KW-0808">Transferase</keyword>
<comment type="caution">
    <text evidence="1">The sequence shown here is derived from an EMBL/GenBank/DDBJ whole genome shotgun (WGS) entry which is preliminary data.</text>
</comment>
<protein>
    <submittedName>
        <fullName evidence="1">Carbohydrate kinase</fullName>
    </submittedName>
</protein>
<feature type="non-terminal residue" evidence="1">
    <location>
        <position position="26"/>
    </location>
</feature>
<accession>A0AA40WFJ6</accession>